<dbReference type="OrthoDB" id="9796142at2"/>
<accession>A0A1M6PHT1</accession>
<evidence type="ECO:0000256" key="1">
    <source>
        <dbReference type="SAM" id="Phobius"/>
    </source>
</evidence>
<dbReference type="STRING" id="1121301.SAMN02745912_02163"/>
<evidence type="ECO:0000313" key="3">
    <source>
        <dbReference type="Proteomes" id="UP000184465"/>
    </source>
</evidence>
<feature type="transmembrane region" description="Helical" evidence="1">
    <location>
        <begin position="56"/>
        <end position="74"/>
    </location>
</feature>
<protein>
    <submittedName>
        <fullName evidence="2">Tight adherence protein B</fullName>
    </submittedName>
</protein>
<dbReference type="AlphaFoldDB" id="A0A1M6PHT1"/>
<gene>
    <name evidence="2" type="ORF">SAMN02745912_02163</name>
</gene>
<proteinExistence type="predicted"/>
<evidence type="ECO:0000313" key="2">
    <source>
        <dbReference type="EMBL" id="SHK07457.1"/>
    </source>
</evidence>
<keyword evidence="1" id="KW-0472">Membrane</keyword>
<organism evidence="2 3">
    <name type="scientific">Paramaledivibacter caminithermalis (strain DSM 15212 / CIP 107654 / DViRD3)</name>
    <name type="common">Clostridium caminithermale</name>
    <dbReference type="NCBI Taxonomy" id="1121301"/>
    <lineage>
        <taxon>Bacteria</taxon>
        <taxon>Bacillati</taxon>
        <taxon>Bacillota</taxon>
        <taxon>Clostridia</taxon>
        <taxon>Peptostreptococcales</taxon>
        <taxon>Caminicellaceae</taxon>
        <taxon>Paramaledivibacter</taxon>
    </lineage>
</organism>
<sequence>MVIAFIVLGASLLALTLFLFIGQDNIHEIINEKKHKLKSRSLIDYDIYIMTRKEKLIYILIASIIIYIIAFIFYRSHIISSVLIPFSFLYPKIKTKEIIDKRKNELNLQFKEAIYALASSLSAGKSIEVAFKDSLKDIKVLYPDPDTYIVEEFRYIIRRLDMNETIEEVLSDFAARAHLEDVNNFVDAIVACKRTGGNVVEIIKNTSNVITDKIHIKHDIEVLLAEKKFEQKLLNIIPIGLILILSCNAKDYMEPVFQTAFGKAMMTISVILLIIAYVMSKKIMDIEV</sequence>
<name>A0A1M6PHT1_PARC5</name>
<dbReference type="Proteomes" id="UP000184465">
    <property type="component" value="Unassembled WGS sequence"/>
</dbReference>
<keyword evidence="1" id="KW-0812">Transmembrane</keyword>
<feature type="transmembrane region" description="Helical" evidence="1">
    <location>
        <begin position="259"/>
        <end position="279"/>
    </location>
</feature>
<keyword evidence="1" id="KW-1133">Transmembrane helix</keyword>
<dbReference type="PANTHER" id="PTHR35007:SF1">
    <property type="entry name" value="PILUS ASSEMBLY PROTEIN"/>
    <property type="match status" value="1"/>
</dbReference>
<dbReference type="EMBL" id="FRAG01000024">
    <property type="protein sequence ID" value="SHK07457.1"/>
    <property type="molecule type" value="Genomic_DNA"/>
</dbReference>
<keyword evidence="3" id="KW-1185">Reference proteome</keyword>
<reference evidence="2 3" key="1">
    <citation type="submission" date="2016-11" db="EMBL/GenBank/DDBJ databases">
        <authorList>
            <person name="Jaros S."/>
            <person name="Januszkiewicz K."/>
            <person name="Wedrychowicz H."/>
        </authorList>
    </citation>
    <scope>NUCLEOTIDE SEQUENCE [LARGE SCALE GENOMIC DNA]</scope>
    <source>
        <strain evidence="2 3">DSM 15212</strain>
    </source>
</reference>
<dbReference type="GO" id="GO:0005886">
    <property type="term" value="C:plasma membrane"/>
    <property type="evidence" value="ECO:0007669"/>
    <property type="project" value="UniProtKB-SubCell"/>
</dbReference>
<dbReference type="PANTHER" id="PTHR35007">
    <property type="entry name" value="INTEGRAL MEMBRANE PROTEIN-RELATED"/>
    <property type="match status" value="1"/>
</dbReference>